<sequence length="318" mass="35382">CAGQANCTFSVWENVLRAKKNEDKWKDGVLRAVFHCKKKAEFHRTCGTEVWAQSGWLQNVGYPEYYLGDEGPCTITLSVDEGQKIQLTITDLNVKEDVSTPAGDECRDSLLVTEGSKQLLTRCGEINQPISITSEGSSLNITLNAYDDLSPKRGYIAHFQALGCESPDMPQDGYRAYRNATHAEYWCCVHHVFPDTLSRKRILKCNRGHAWNDTLPDCYDLEELLNNGNITESQYITLANGTSGAVRAEMFRQAHLVYDLVVPTVIMSVLVLGNVAVVVLIIYCRRGIVEENALSEELESIKANPEPTDVLDTAPCSV</sequence>
<keyword evidence="7" id="KW-1185">Reference proteome</keyword>
<organism evidence="6 7">
    <name type="scientific">Halocaridina rubra</name>
    <name type="common">Hawaiian red shrimp</name>
    <dbReference type="NCBI Taxonomy" id="373956"/>
    <lineage>
        <taxon>Eukaryota</taxon>
        <taxon>Metazoa</taxon>
        <taxon>Ecdysozoa</taxon>
        <taxon>Arthropoda</taxon>
        <taxon>Crustacea</taxon>
        <taxon>Multicrustacea</taxon>
        <taxon>Malacostraca</taxon>
        <taxon>Eumalacostraca</taxon>
        <taxon>Eucarida</taxon>
        <taxon>Decapoda</taxon>
        <taxon>Pleocyemata</taxon>
        <taxon>Caridea</taxon>
        <taxon>Atyoidea</taxon>
        <taxon>Atyidae</taxon>
        <taxon>Halocaridina</taxon>
    </lineage>
</organism>
<dbReference type="SUPFAM" id="SSF49854">
    <property type="entry name" value="Spermadhesin, CUB domain"/>
    <property type="match status" value="1"/>
</dbReference>
<feature type="domain" description="CUB" evidence="5">
    <location>
        <begin position="46"/>
        <end position="162"/>
    </location>
</feature>
<name>A0AAN8WYS3_HALRR</name>
<reference evidence="6 7" key="1">
    <citation type="submission" date="2023-11" db="EMBL/GenBank/DDBJ databases">
        <title>Halocaridina rubra genome assembly.</title>
        <authorList>
            <person name="Smith C."/>
        </authorList>
    </citation>
    <scope>NUCLEOTIDE SEQUENCE [LARGE SCALE GENOMIC DNA]</scope>
    <source>
        <strain evidence="6">EP-1</strain>
        <tissue evidence="6">Whole</tissue>
    </source>
</reference>
<evidence type="ECO:0000313" key="7">
    <source>
        <dbReference type="Proteomes" id="UP001381693"/>
    </source>
</evidence>
<dbReference type="PANTHER" id="PTHR24251">
    <property type="entry name" value="OVOCHYMASE-RELATED"/>
    <property type="match status" value="1"/>
</dbReference>
<gene>
    <name evidence="6" type="ORF">SK128_018083</name>
</gene>
<dbReference type="EMBL" id="JAXCGZ010011561">
    <property type="protein sequence ID" value="KAK7074502.1"/>
    <property type="molecule type" value="Genomic_DNA"/>
</dbReference>
<feature type="disulfide bond" evidence="3">
    <location>
        <begin position="46"/>
        <end position="73"/>
    </location>
</feature>
<dbReference type="CDD" id="cd00041">
    <property type="entry name" value="CUB"/>
    <property type="match status" value="1"/>
</dbReference>
<dbReference type="Proteomes" id="UP001381693">
    <property type="component" value="Unassembled WGS sequence"/>
</dbReference>
<evidence type="ECO:0000256" key="3">
    <source>
        <dbReference type="PROSITE-ProRule" id="PRU00059"/>
    </source>
</evidence>
<keyword evidence="2 3" id="KW-1015">Disulfide bond</keyword>
<keyword evidence="4" id="KW-0812">Transmembrane</keyword>
<keyword evidence="4" id="KW-0472">Membrane</keyword>
<dbReference type="PANTHER" id="PTHR24251:SF30">
    <property type="entry name" value="MEMBRANE FRIZZLED-RELATED PROTEIN"/>
    <property type="match status" value="1"/>
</dbReference>
<dbReference type="PROSITE" id="PS01180">
    <property type="entry name" value="CUB"/>
    <property type="match status" value="1"/>
</dbReference>
<dbReference type="AlphaFoldDB" id="A0AAN8WYS3"/>
<evidence type="ECO:0000313" key="6">
    <source>
        <dbReference type="EMBL" id="KAK7074502.1"/>
    </source>
</evidence>
<accession>A0AAN8WYS3</accession>
<proteinExistence type="predicted"/>
<comment type="caution">
    <text evidence="6">The sequence shown here is derived from an EMBL/GenBank/DDBJ whole genome shotgun (WGS) entry which is preliminary data.</text>
</comment>
<feature type="non-terminal residue" evidence="6">
    <location>
        <position position="1"/>
    </location>
</feature>
<feature type="disulfide bond" evidence="3">
    <location>
        <begin position="106"/>
        <end position="123"/>
    </location>
</feature>
<protein>
    <recommendedName>
        <fullName evidence="5">CUB domain-containing protein</fullName>
    </recommendedName>
</protein>
<evidence type="ECO:0000256" key="4">
    <source>
        <dbReference type="SAM" id="Phobius"/>
    </source>
</evidence>
<dbReference type="SMART" id="SM00042">
    <property type="entry name" value="CUB"/>
    <property type="match status" value="1"/>
</dbReference>
<evidence type="ECO:0000256" key="2">
    <source>
        <dbReference type="ARBA" id="ARBA00023157"/>
    </source>
</evidence>
<dbReference type="InterPro" id="IPR035914">
    <property type="entry name" value="Sperma_CUB_dom_sf"/>
</dbReference>
<dbReference type="InterPro" id="IPR000859">
    <property type="entry name" value="CUB_dom"/>
</dbReference>
<evidence type="ECO:0000256" key="1">
    <source>
        <dbReference type="ARBA" id="ARBA00022737"/>
    </source>
</evidence>
<keyword evidence="4" id="KW-1133">Transmembrane helix</keyword>
<evidence type="ECO:0000259" key="5">
    <source>
        <dbReference type="PROSITE" id="PS01180"/>
    </source>
</evidence>
<feature type="transmembrane region" description="Helical" evidence="4">
    <location>
        <begin position="260"/>
        <end position="283"/>
    </location>
</feature>
<dbReference type="Gene3D" id="2.60.120.290">
    <property type="entry name" value="Spermadhesin, CUB domain"/>
    <property type="match status" value="1"/>
</dbReference>
<keyword evidence="1" id="KW-0677">Repeat</keyword>
<dbReference type="Pfam" id="PF00431">
    <property type="entry name" value="CUB"/>
    <property type="match status" value="1"/>
</dbReference>